<sequence length="73" mass="8166">MKSPDSKGISYMFLSNVLIGKKIQYIFSKKGISDASAIHNYVDNVENPSIVVTPYPDGAYPKYIIAFHKNARN</sequence>
<dbReference type="AlphaFoldDB" id="A0A6C0KV28"/>
<name>A0A6C0KV28_9ZZZZ</name>
<dbReference type="SUPFAM" id="SSF56399">
    <property type="entry name" value="ADP-ribosylation"/>
    <property type="match status" value="1"/>
</dbReference>
<reference evidence="1" key="1">
    <citation type="journal article" date="2020" name="Nature">
        <title>Giant virus diversity and host interactions through global metagenomics.</title>
        <authorList>
            <person name="Schulz F."/>
            <person name="Roux S."/>
            <person name="Paez-Espino D."/>
            <person name="Jungbluth S."/>
            <person name="Walsh D.A."/>
            <person name="Denef V.J."/>
            <person name="McMahon K.D."/>
            <person name="Konstantinidis K.T."/>
            <person name="Eloe-Fadrosh E.A."/>
            <person name="Kyrpides N.C."/>
            <person name="Woyke T."/>
        </authorList>
    </citation>
    <scope>NUCLEOTIDE SEQUENCE</scope>
    <source>
        <strain evidence="1">GVMAG-S-3300013094-100</strain>
    </source>
</reference>
<proteinExistence type="predicted"/>
<dbReference type="Gene3D" id="3.90.228.10">
    <property type="match status" value="1"/>
</dbReference>
<organism evidence="1">
    <name type="scientific">viral metagenome</name>
    <dbReference type="NCBI Taxonomy" id="1070528"/>
    <lineage>
        <taxon>unclassified sequences</taxon>
        <taxon>metagenomes</taxon>
        <taxon>organismal metagenomes</taxon>
    </lineage>
</organism>
<protein>
    <submittedName>
        <fullName evidence="1">Uncharacterized protein</fullName>
    </submittedName>
</protein>
<evidence type="ECO:0000313" key="1">
    <source>
        <dbReference type="EMBL" id="QHU20996.1"/>
    </source>
</evidence>
<dbReference type="EMBL" id="MN740976">
    <property type="protein sequence ID" value="QHU20996.1"/>
    <property type="molecule type" value="Genomic_DNA"/>
</dbReference>
<accession>A0A6C0KV28</accession>